<evidence type="ECO:0000259" key="1">
    <source>
        <dbReference type="PROSITE" id="PS51481"/>
    </source>
</evidence>
<dbReference type="PANTHER" id="PTHR28629:SF4">
    <property type="entry name" value="TRIOKINASE_FMN CYCLASE"/>
    <property type="match status" value="1"/>
</dbReference>
<comment type="caution">
    <text evidence="2">The sequence shown here is derived from an EMBL/GenBank/DDBJ whole genome shotgun (WGS) entry which is preliminary data.</text>
</comment>
<dbReference type="InterPro" id="IPR004006">
    <property type="entry name" value="DhaK_dom"/>
</dbReference>
<dbReference type="GO" id="GO:0019563">
    <property type="term" value="P:glycerol catabolic process"/>
    <property type="evidence" value="ECO:0007669"/>
    <property type="project" value="TreeGrafter"/>
</dbReference>
<keyword evidence="3" id="KW-1185">Reference proteome</keyword>
<evidence type="ECO:0000313" key="2">
    <source>
        <dbReference type="EMBL" id="MCU5779109.1"/>
    </source>
</evidence>
<dbReference type="SUPFAM" id="SSF82549">
    <property type="entry name" value="DAK1/DegV-like"/>
    <property type="match status" value="1"/>
</dbReference>
<dbReference type="RefSeq" id="WP_267142584.1">
    <property type="nucleotide sequence ID" value="NZ_JAODIL010000071.1"/>
</dbReference>
<evidence type="ECO:0000313" key="3">
    <source>
        <dbReference type="Proteomes" id="UP001064262"/>
    </source>
</evidence>
<proteinExistence type="predicted"/>
<reference evidence="2" key="1">
    <citation type="submission" date="2022-09" db="EMBL/GenBank/DDBJ databases">
        <title>Winslowiella arboricola sp. nov., isolated from bleeding cankers on broadleaf hosts.</title>
        <authorList>
            <person name="Brady C."/>
            <person name="Kaur S."/>
            <person name="Crampton B."/>
            <person name="Maddock D."/>
            <person name="Arnold D."/>
            <person name="Denman S."/>
        </authorList>
    </citation>
    <scope>NUCLEOTIDE SEQUENCE</scope>
    <source>
        <strain evidence="2">BAC 15a-03b</strain>
    </source>
</reference>
<dbReference type="FunFam" id="3.40.50.10440:FF:000001">
    <property type="entry name" value="Dihydroxyacetone kinase, DhaK subunit"/>
    <property type="match status" value="1"/>
</dbReference>
<keyword evidence="2" id="KW-0418">Kinase</keyword>
<sequence>MRKPKKLLNHPADVCQQQLEGLIAASHGDMQKIAGISAVVRKDLNHGQVLIVTGGGSGHEPMFAGYVGDGLADAAVLGEIFTSPAPDAIMATVKHTRPGKGVLFIYGNYAGDNMNFAIAAELLEEDGITSRSVRVNDDIASAPADRQQDRRGVAGDMMVLKIAGAAARLGLALEEVWRLAEKARQHTRSIGVALSPCSLPQTGKFTFTLAQDEFELGIGVHGEPGVRRQKMVPADQLVSELVESLCEDLALTAGDEICLLINNLGAATFSELLIASRKVHQLLAQRTVVVHDTLIGSYCTSQEMSGYSITFFRLDKPLKALYDAPCHSFAWRK</sequence>
<dbReference type="PROSITE" id="PS51481">
    <property type="entry name" value="DHAK"/>
    <property type="match status" value="1"/>
</dbReference>
<feature type="domain" description="DhaK" evidence="1">
    <location>
        <begin position="10"/>
        <end position="331"/>
    </location>
</feature>
<dbReference type="AlphaFoldDB" id="A0A9J6PTV1"/>
<protein>
    <submittedName>
        <fullName evidence="2">Dihydroxyacetone kinase subunit DhaK</fullName>
    </submittedName>
</protein>
<accession>A0A9J6PTV1</accession>
<dbReference type="InterPro" id="IPR050861">
    <property type="entry name" value="Dihydroxyacetone_Kinase"/>
</dbReference>
<dbReference type="PANTHER" id="PTHR28629">
    <property type="entry name" value="TRIOKINASE/FMN CYCLASE"/>
    <property type="match status" value="1"/>
</dbReference>
<name>A0A9J6PTV1_9GAMM</name>
<dbReference type="GO" id="GO:0004371">
    <property type="term" value="F:glycerone kinase activity"/>
    <property type="evidence" value="ECO:0007669"/>
    <property type="project" value="InterPro"/>
</dbReference>
<keyword evidence="2" id="KW-0808">Transferase</keyword>
<dbReference type="Gene3D" id="3.40.50.10440">
    <property type="entry name" value="Dihydroxyacetone kinase, domain 1"/>
    <property type="match status" value="1"/>
</dbReference>
<dbReference type="EMBL" id="JAODIM010000042">
    <property type="protein sequence ID" value="MCU5779109.1"/>
    <property type="molecule type" value="Genomic_DNA"/>
</dbReference>
<dbReference type="Proteomes" id="UP001064262">
    <property type="component" value="Unassembled WGS sequence"/>
</dbReference>
<gene>
    <name evidence="2" type="ORF">N5923_16625</name>
</gene>
<organism evidence="2 3">
    <name type="scientific">Winslowiella arboricola</name>
    <dbReference type="NCBI Taxonomy" id="2978220"/>
    <lineage>
        <taxon>Bacteria</taxon>
        <taxon>Pseudomonadati</taxon>
        <taxon>Pseudomonadota</taxon>
        <taxon>Gammaproteobacteria</taxon>
        <taxon>Enterobacterales</taxon>
        <taxon>Erwiniaceae</taxon>
        <taxon>Winslowiella</taxon>
    </lineage>
</organism>
<dbReference type="Gene3D" id="3.30.1180.20">
    <property type="entry name" value="Dihydroxyacetone kinase, domain 2"/>
    <property type="match status" value="1"/>
</dbReference>
<dbReference type="GO" id="GO:0005829">
    <property type="term" value="C:cytosol"/>
    <property type="evidence" value="ECO:0007669"/>
    <property type="project" value="TreeGrafter"/>
</dbReference>
<dbReference type="Pfam" id="PF02733">
    <property type="entry name" value="Dak1"/>
    <property type="match status" value="1"/>
</dbReference>